<keyword evidence="20" id="KW-1185">Reference proteome</keyword>
<dbReference type="InterPro" id="IPR017853">
    <property type="entry name" value="GH"/>
</dbReference>
<dbReference type="InterPro" id="IPR050386">
    <property type="entry name" value="Glycosyl_hydrolase_5"/>
</dbReference>
<keyword evidence="10" id="KW-0326">Glycosidase</keyword>
<evidence type="ECO:0000256" key="15">
    <source>
        <dbReference type="ARBA" id="ARBA00041260"/>
    </source>
</evidence>
<evidence type="ECO:0000256" key="9">
    <source>
        <dbReference type="ARBA" id="ARBA00023180"/>
    </source>
</evidence>
<evidence type="ECO:0000256" key="7">
    <source>
        <dbReference type="ARBA" id="ARBA00022989"/>
    </source>
</evidence>
<feature type="region of interest" description="Disordered" evidence="16">
    <location>
        <begin position="1"/>
        <end position="86"/>
    </location>
</feature>
<dbReference type="Gene3D" id="3.20.20.80">
    <property type="entry name" value="Glycosidases"/>
    <property type="match status" value="1"/>
</dbReference>
<keyword evidence="4 17" id="KW-0812">Transmembrane</keyword>
<dbReference type="AlphaFoldDB" id="A0A369JJV3"/>
<name>A0A369JJV3_HYPMA</name>
<dbReference type="PANTHER" id="PTHR31297:SF34">
    <property type="entry name" value="GLUCAN 1,3-BETA-GLUCOSIDASE 2"/>
    <property type="match status" value="1"/>
</dbReference>
<feature type="compositionally biased region" description="Polar residues" evidence="16">
    <location>
        <begin position="149"/>
        <end position="158"/>
    </location>
</feature>
<dbReference type="EC" id="3.2.1.58" evidence="14"/>
<comment type="catalytic activity">
    <reaction evidence="12">
        <text>Successive hydrolysis of beta-D-glucose units from the non-reducing ends of (1-&gt;3)-beta-D-glucans, releasing alpha-glucose.</text>
        <dbReference type="EC" id="3.2.1.58"/>
    </reaction>
</comment>
<organism evidence="19 20">
    <name type="scientific">Hypsizygus marmoreus</name>
    <name type="common">White beech mushroom</name>
    <name type="synonym">Agaricus marmoreus</name>
    <dbReference type="NCBI Taxonomy" id="39966"/>
    <lineage>
        <taxon>Eukaryota</taxon>
        <taxon>Fungi</taxon>
        <taxon>Dikarya</taxon>
        <taxon>Basidiomycota</taxon>
        <taxon>Agaricomycotina</taxon>
        <taxon>Agaricomycetes</taxon>
        <taxon>Agaricomycetidae</taxon>
        <taxon>Agaricales</taxon>
        <taxon>Tricholomatineae</taxon>
        <taxon>Lyophyllaceae</taxon>
        <taxon>Hypsizygus</taxon>
    </lineage>
</organism>
<dbReference type="SUPFAM" id="SSF51445">
    <property type="entry name" value="(Trans)glycosidases"/>
    <property type="match status" value="1"/>
</dbReference>
<keyword evidence="3" id="KW-1003">Cell membrane</keyword>
<comment type="function">
    <text evidence="13">Glucosidase involved in the degradation of cellulosic biomass. Active on lichenan.</text>
</comment>
<evidence type="ECO:0000256" key="1">
    <source>
        <dbReference type="ARBA" id="ARBA00004401"/>
    </source>
</evidence>
<accession>A0A369JJV3</accession>
<dbReference type="Proteomes" id="UP000076154">
    <property type="component" value="Unassembled WGS sequence"/>
</dbReference>
<evidence type="ECO:0000256" key="13">
    <source>
        <dbReference type="ARBA" id="ARBA00037126"/>
    </source>
</evidence>
<evidence type="ECO:0000256" key="5">
    <source>
        <dbReference type="ARBA" id="ARBA00022801"/>
    </source>
</evidence>
<keyword evidence="7 17" id="KW-1133">Transmembrane helix</keyword>
<evidence type="ECO:0000313" key="19">
    <source>
        <dbReference type="EMBL" id="RDB20695.1"/>
    </source>
</evidence>
<dbReference type="STRING" id="39966.A0A369JJV3"/>
<evidence type="ECO:0000259" key="18">
    <source>
        <dbReference type="Pfam" id="PF00150"/>
    </source>
</evidence>
<gene>
    <name evidence="19" type="primary">exgD_2</name>
    <name evidence="19" type="ORF">Hypma_012199</name>
</gene>
<dbReference type="GO" id="GO:0005886">
    <property type="term" value="C:plasma membrane"/>
    <property type="evidence" value="ECO:0007669"/>
    <property type="project" value="UniProtKB-SubCell"/>
</dbReference>
<comment type="similarity">
    <text evidence="2">Belongs to the glycosyl hydrolase 5 (cellulase A) family.</text>
</comment>
<evidence type="ECO:0000256" key="2">
    <source>
        <dbReference type="ARBA" id="ARBA00005641"/>
    </source>
</evidence>
<dbReference type="InParanoid" id="A0A369JJV3"/>
<dbReference type="GO" id="GO:0009986">
    <property type="term" value="C:cell surface"/>
    <property type="evidence" value="ECO:0007669"/>
    <property type="project" value="TreeGrafter"/>
</dbReference>
<evidence type="ECO:0000256" key="4">
    <source>
        <dbReference type="ARBA" id="ARBA00022692"/>
    </source>
</evidence>
<keyword evidence="9" id="KW-0325">Glycoprotein</keyword>
<keyword evidence="11" id="KW-0961">Cell wall biogenesis/degradation</keyword>
<reference evidence="19" key="1">
    <citation type="submission" date="2018-04" db="EMBL/GenBank/DDBJ databases">
        <title>Whole genome sequencing of Hypsizygus marmoreus.</title>
        <authorList>
            <person name="Choi I.-G."/>
            <person name="Min B."/>
            <person name="Kim J.-G."/>
            <person name="Kim S."/>
            <person name="Oh Y.-L."/>
            <person name="Kong W.-S."/>
            <person name="Park H."/>
            <person name="Jeong J."/>
            <person name="Song E.-S."/>
        </authorList>
    </citation>
    <scope>NUCLEOTIDE SEQUENCE [LARGE SCALE GENOMIC DNA]</scope>
    <source>
        <strain evidence="19">51987-8</strain>
    </source>
</reference>
<evidence type="ECO:0000256" key="6">
    <source>
        <dbReference type="ARBA" id="ARBA00022968"/>
    </source>
</evidence>
<dbReference type="FunCoup" id="A0A369JJV3">
    <property type="interactions" value="28"/>
</dbReference>
<feature type="compositionally biased region" description="Polar residues" evidence="16">
    <location>
        <begin position="124"/>
        <end position="141"/>
    </location>
</feature>
<dbReference type="GO" id="GO:0009251">
    <property type="term" value="P:glucan catabolic process"/>
    <property type="evidence" value="ECO:0007669"/>
    <property type="project" value="TreeGrafter"/>
</dbReference>
<dbReference type="PANTHER" id="PTHR31297">
    <property type="entry name" value="GLUCAN ENDO-1,6-BETA-GLUCOSIDASE B"/>
    <property type="match status" value="1"/>
</dbReference>
<comment type="caution">
    <text evidence="19">The sequence shown here is derived from an EMBL/GenBank/DDBJ whole genome shotgun (WGS) entry which is preliminary data.</text>
</comment>
<keyword evidence="8 17" id="KW-0472">Membrane</keyword>
<feature type="domain" description="Glycoside hydrolase family 5" evidence="18">
    <location>
        <begin position="258"/>
        <end position="469"/>
    </location>
</feature>
<proteinExistence type="inferred from homology"/>
<dbReference type="Pfam" id="PF00150">
    <property type="entry name" value="Cellulase"/>
    <property type="match status" value="1"/>
</dbReference>
<comment type="subcellular location">
    <subcellularLocation>
        <location evidence="1">Cell membrane</location>
        <topology evidence="1">Single-pass type II membrane protein</topology>
    </subcellularLocation>
</comment>
<evidence type="ECO:0000256" key="12">
    <source>
        <dbReference type="ARBA" id="ARBA00036824"/>
    </source>
</evidence>
<protein>
    <recommendedName>
        <fullName evidence="14">glucan 1,3-beta-glucosidase</fullName>
        <ecNumber evidence="14">3.2.1.58</ecNumber>
    </recommendedName>
    <alternativeName>
        <fullName evidence="15">Exo-1,3-beta-glucanase D</fullName>
    </alternativeName>
</protein>
<keyword evidence="6" id="KW-0735">Signal-anchor</keyword>
<evidence type="ECO:0000313" key="20">
    <source>
        <dbReference type="Proteomes" id="UP000076154"/>
    </source>
</evidence>
<evidence type="ECO:0000256" key="8">
    <source>
        <dbReference type="ARBA" id="ARBA00023136"/>
    </source>
</evidence>
<dbReference type="OrthoDB" id="62120at2759"/>
<evidence type="ECO:0000256" key="14">
    <source>
        <dbReference type="ARBA" id="ARBA00038929"/>
    </source>
</evidence>
<evidence type="ECO:0000256" key="11">
    <source>
        <dbReference type="ARBA" id="ARBA00023316"/>
    </source>
</evidence>
<keyword evidence="5" id="KW-0378">Hydrolase</keyword>
<feature type="compositionally biased region" description="Basic and acidic residues" evidence="16">
    <location>
        <begin position="69"/>
        <end position="85"/>
    </location>
</feature>
<feature type="region of interest" description="Disordered" evidence="16">
    <location>
        <begin position="124"/>
        <end position="170"/>
    </location>
</feature>
<evidence type="ECO:0000256" key="3">
    <source>
        <dbReference type="ARBA" id="ARBA00022475"/>
    </source>
</evidence>
<evidence type="ECO:0000256" key="16">
    <source>
        <dbReference type="SAM" id="MobiDB-lite"/>
    </source>
</evidence>
<dbReference type="GO" id="GO:0004338">
    <property type="term" value="F:glucan exo-1,3-beta-glucosidase activity"/>
    <property type="evidence" value="ECO:0007669"/>
    <property type="project" value="UniProtKB-EC"/>
</dbReference>
<evidence type="ECO:0000256" key="17">
    <source>
        <dbReference type="SAM" id="Phobius"/>
    </source>
</evidence>
<dbReference type="InterPro" id="IPR001547">
    <property type="entry name" value="Glyco_hydro_5"/>
</dbReference>
<dbReference type="EMBL" id="LUEZ02000058">
    <property type="protein sequence ID" value="RDB20695.1"/>
    <property type="molecule type" value="Genomic_DNA"/>
</dbReference>
<feature type="transmembrane region" description="Helical" evidence="17">
    <location>
        <begin position="93"/>
        <end position="116"/>
    </location>
</feature>
<sequence>MAERPISTVSESFAAATHTPLPAGEADGASLLDPPRAKYLDSDTLASPRDSYTPSSVVSNNNSGPLLSDAEKPDPDGFSDEERRPPQKKRRPLFFILLGLVILAVVVLAVILPVYFTVIKPNQKTNNLTETGGSNTPSTTDGPKDGGSDNPQSPTRVTTGGDGSTIIADDGSTFTYNNKFGGLWVSDPDEPFSNNARPNSWTPPLNQSWTWGKDRVFGVNLGGWFVLEPFISPALFQKYPGAVDEWTLSTLMAADTANGGLDQLEEHYKTFITEQDIAEIAGSGLNWIRLPIPYWAIETWPGEPFLAKTSWKYILRVLGWCRKYGIRVNIDLHTIPGSQNAYNHSGKGGKINFLNGVMGIANAQRALEYIRVFTQFFSQPEYKDVIGMFSIVNEALVSRVGRTALTGFYLEAHNMIRGITGYGEGNGPYIGIHDGFQGLSSWANFLPGSDRIALDTHPYFAFDGSSGTAPIDTGTGSGAGGVWPAQVCNRWGPGINSSRSAFGVTITGEFSNGFNDCGLFLKGVPGGHTTYGGNCADWEDSANWSAGTKAGLKRFAEASMDALGDFFFWTWKIGNSTAGKVESPLWSYQLGLQEGWMPKDPRTAIGTCESIDASGPQFDGNFKAWQTGGAGAGTIAASATASFPWPPAQISDVNVPVSLLPTYTATGAVVTLPMPTLSPTPTKSIAVGNGWFNVQDTAGAPTPVAGCTYPPDPWDAVTAAVPPLCTGAA</sequence>
<evidence type="ECO:0000256" key="10">
    <source>
        <dbReference type="ARBA" id="ARBA00023295"/>
    </source>
</evidence>
<dbReference type="GO" id="GO:0071555">
    <property type="term" value="P:cell wall organization"/>
    <property type="evidence" value="ECO:0007669"/>
    <property type="project" value="UniProtKB-KW"/>
</dbReference>
<dbReference type="GO" id="GO:0005576">
    <property type="term" value="C:extracellular region"/>
    <property type="evidence" value="ECO:0007669"/>
    <property type="project" value="TreeGrafter"/>
</dbReference>